<evidence type="ECO:0000313" key="15">
    <source>
        <dbReference type="Proteomes" id="UP000295195"/>
    </source>
</evidence>
<proteinExistence type="predicted"/>
<dbReference type="InterPro" id="IPR004358">
    <property type="entry name" value="Sig_transdc_His_kin-like_C"/>
</dbReference>
<dbReference type="GO" id="GO:0016036">
    <property type="term" value="P:cellular response to phosphate starvation"/>
    <property type="evidence" value="ECO:0007669"/>
    <property type="project" value="TreeGrafter"/>
</dbReference>
<dbReference type="InterPro" id="IPR003661">
    <property type="entry name" value="HisK_dim/P_dom"/>
</dbReference>
<keyword evidence="6" id="KW-0597">Phosphoprotein</keyword>
<dbReference type="InterPro" id="IPR005467">
    <property type="entry name" value="His_kinase_dom"/>
</dbReference>
<dbReference type="Pfam" id="PF02518">
    <property type="entry name" value="HATPase_c"/>
    <property type="match status" value="1"/>
</dbReference>
<evidence type="ECO:0000256" key="9">
    <source>
        <dbReference type="ARBA" id="ARBA00022777"/>
    </source>
</evidence>
<dbReference type="InterPro" id="IPR036097">
    <property type="entry name" value="HisK_dim/P_sf"/>
</dbReference>
<keyword evidence="8" id="KW-0547">Nucleotide-binding</keyword>
<evidence type="ECO:0000256" key="5">
    <source>
        <dbReference type="ARBA" id="ARBA00022475"/>
    </source>
</evidence>
<dbReference type="AlphaFoldDB" id="A0A4R6CS09"/>
<evidence type="ECO:0000256" key="4">
    <source>
        <dbReference type="ARBA" id="ARBA00012438"/>
    </source>
</evidence>
<dbReference type="SUPFAM" id="SSF55785">
    <property type="entry name" value="PYP-like sensor domain (PAS domain)"/>
    <property type="match status" value="1"/>
</dbReference>
<dbReference type="CDD" id="cd00075">
    <property type="entry name" value="HATPase"/>
    <property type="match status" value="1"/>
</dbReference>
<dbReference type="SUPFAM" id="SSF47384">
    <property type="entry name" value="Homodimeric domain of signal transducing histidine kinase"/>
    <property type="match status" value="1"/>
</dbReference>
<evidence type="ECO:0000256" key="6">
    <source>
        <dbReference type="ARBA" id="ARBA00022553"/>
    </source>
</evidence>
<dbReference type="EMBL" id="NKLP01000150">
    <property type="protein sequence ID" value="TDN30135.1"/>
    <property type="molecule type" value="Genomic_DNA"/>
</dbReference>
<dbReference type="Gene3D" id="3.30.450.20">
    <property type="entry name" value="PAS domain"/>
    <property type="match status" value="1"/>
</dbReference>
<comment type="caution">
    <text evidence="14">The sequence shown here is derived from an EMBL/GenBank/DDBJ whole genome shotgun (WGS) entry which is preliminary data.</text>
</comment>
<evidence type="ECO:0000256" key="13">
    <source>
        <dbReference type="SAM" id="Phobius"/>
    </source>
</evidence>
<keyword evidence="5" id="KW-1003">Cell membrane</keyword>
<evidence type="ECO:0000256" key="3">
    <source>
        <dbReference type="ARBA" id="ARBA00004314"/>
    </source>
</evidence>
<gene>
    <name evidence="14" type="ORF">CEE75_08480</name>
</gene>
<dbReference type="PROSITE" id="PS50112">
    <property type="entry name" value="PAS"/>
    <property type="match status" value="1"/>
</dbReference>
<dbReference type="FunFam" id="1.10.287.130:FF:000001">
    <property type="entry name" value="Two-component sensor histidine kinase"/>
    <property type="match status" value="1"/>
</dbReference>
<dbReference type="GO" id="GO:0045121">
    <property type="term" value="C:membrane raft"/>
    <property type="evidence" value="ECO:0007669"/>
    <property type="project" value="UniProtKB-SubCell"/>
</dbReference>
<dbReference type="PANTHER" id="PTHR45453:SF1">
    <property type="entry name" value="PHOSPHATE REGULON SENSOR PROTEIN PHOR"/>
    <property type="match status" value="1"/>
</dbReference>
<keyword evidence="7" id="KW-0808">Transferase</keyword>
<dbReference type="GO" id="GO:0004721">
    <property type="term" value="F:phosphoprotein phosphatase activity"/>
    <property type="evidence" value="ECO:0007669"/>
    <property type="project" value="TreeGrafter"/>
</dbReference>
<dbReference type="InterPro" id="IPR000014">
    <property type="entry name" value="PAS"/>
</dbReference>
<dbReference type="Gene3D" id="1.10.287.130">
    <property type="match status" value="1"/>
</dbReference>
<dbReference type="SMART" id="SM00387">
    <property type="entry name" value="HATPase_c"/>
    <property type="match status" value="1"/>
</dbReference>
<dbReference type="Pfam" id="PF00512">
    <property type="entry name" value="HisKA"/>
    <property type="match status" value="1"/>
</dbReference>
<dbReference type="RefSeq" id="WP_005728039.1">
    <property type="nucleotide sequence ID" value="NZ_CAZZQD010000001.1"/>
</dbReference>
<keyword evidence="13" id="KW-1133">Transmembrane helix</keyword>
<dbReference type="GO" id="GO:0005524">
    <property type="term" value="F:ATP binding"/>
    <property type="evidence" value="ECO:0007669"/>
    <property type="project" value="UniProtKB-KW"/>
</dbReference>
<keyword evidence="9" id="KW-0418">Kinase</keyword>
<sequence length="558" mass="62700">MFKKIFRAVFLSTAVMLVCSVVLSALFLGIDYDHNEVNTLASQADLAASGVNNGGRKYLTQLKGENYQITWINAKGKVLYDNEENPAKMGNHAKRKEVAEAMKKGEGQSERYSTTLSTVTMYYAKKLKDGGVIRVAVTRNSIWMTILQLLTLMLIILLIAVIASWFVAKMISQSIVKPLNQLDLDQPLESKSYEEIKPLLTRLDSQNKQIADQMEQLHHREKEFKTVTDAMQEGLILIDLNDQVLLSNPAVVSLLGSKSSEVLPDDVKKIIDQDKRTVHTEGIVEREGRNIQISASPIFSRKVLKGTSILVVDVTEEYHEEQVRREFTANVSHELKTPLQSIMGSAELLENNLVKEDDRPAFYRKIHESSAQLLTLIDDIIRLSHLDENPEFEEVRMNLKSPVTEAIEALQASADKHEIELKAALADTEIKANFRLVYEIAYNLIDNAIRYNNPGGQVKIAVKEVRGQAILRVSDTGIGIPLEAQNRIFERFYRVDKSHNRKTGGTGLGLSIVKHAVQQCHGTIRLESELGKGSTFTVVFPALKHEDKLYSQNCLFDL</sequence>
<dbReference type="CDD" id="cd00082">
    <property type="entry name" value="HisKA"/>
    <property type="match status" value="1"/>
</dbReference>
<evidence type="ECO:0000256" key="8">
    <source>
        <dbReference type="ARBA" id="ARBA00022741"/>
    </source>
</evidence>
<dbReference type="InterPro" id="IPR036890">
    <property type="entry name" value="HATPase_C_sf"/>
</dbReference>
<evidence type="ECO:0000313" key="14">
    <source>
        <dbReference type="EMBL" id="TDN30135.1"/>
    </source>
</evidence>
<dbReference type="PANTHER" id="PTHR45453">
    <property type="entry name" value="PHOSPHATE REGULON SENSOR PROTEIN PHOR"/>
    <property type="match status" value="1"/>
</dbReference>
<dbReference type="GO" id="GO:0000155">
    <property type="term" value="F:phosphorelay sensor kinase activity"/>
    <property type="evidence" value="ECO:0007669"/>
    <property type="project" value="InterPro"/>
</dbReference>
<dbReference type="PROSITE" id="PS50109">
    <property type="entry name" value="HIS_KIN"/>
    <property type="match status" value="1"/>
</dbReference>
<dbReference type="InterPro" id="IPR035965">
    <property type="entry name" value="PAS-like_dom_sf"/>
</dbReference>
<keyword evidence="12 13" id="KW-0472">Membrane</keyword>
<protein>
    <recommendedName>
        <fullName evidence="4">histidine kinase</fullName>
        <ecNumber evidence="4">2.7.13.3</ecNumber>
    </recommendedName>
</protein>
<dbReference type="Gene3D" id="3.30.565.10">
    <property type="entry name" value="Histidine kinase-like ATPase, C-terminal domain"/>
    <property type="match status" value="1"/>
</dbReference>
<feature type="transmembrane region" description="Helical" evidence="13">
    <location>
        <begin position="142"/>
        <end position="168"/>
    </location>
</feature>
<dbReference type="InterPro" id="IPR050351">
    <property type="entry name" value="BphY/WalK/GraS-like"/>
</dbReference>
<evidence type="ECO:0000256" key="1">
    <source>
        <dbReference type="ARBA" id="ARBA00000085"/>
    </source>
</evidence>
<keyword evidence="10" id="KW-0067">ATP-binding</keyword>
<dbReference type="FunFam" id="3.30.565.10:FF:000023">
    <property type="entry name" value="PAS domain-containing sensor histidine kinase"/>
    <property type="match status" value="1"/>
</dbReference>
<dbReference type="PRINTS" id="PR00344">
    <property type="entry name" value="BCTRLSENSOR"/>
</dbReference>
<dbReference type="InterPro" id="IPR003594">
    <property type="entry name" value="HATPase_dom"/>
</dbReference>
<dbReference type="SMART" id="SM00388">
    <property type="entry name" value="HisKA"/>
    <property type="match status" value="1"/>
</dbReference>
<dbReference type="SUPFAM" id="SSF55874">
    <property type="entry name" value="ATPase domain of HSP90 chaperone/DNA topoisomerase II/histidine kinase"/>
    <property type="match status" value="1"/>
</dbReference>
<organism evidence="14 15">
    <name type="scientific">Lactobacillus crispatus</name>
    <dbReference type="NCBI Taxonomy" id="47770"/>
    <lineage>
        <taxon>Bacteria</taxon>
        <taxon>Bacillati</taxon>
        <taxon>Bacillota</taxon>
        <taxon>Bacilli</taxon>
        <taxon>Lactobacillales</taxon>
        <taxon>Lactobacillaceae</taxon>
        <taxon>Lactobacillus</taxon>
    </lineage>
</organism>
<evidence type="ECO:0000256" key="12">
    <source>
        <dbReference type="ARBA" id="ARBA00023136"/>
    </source>
</evidence>
<evidence type="ECO:0000256" key="7">
    <source>
        <dbReference type="ARBA" id="ARBA00022679"/>
    </source>
</evidence>
<comment type="subcellular location">
    <subcellularLocation>
        <location evidence="2">Cell membrane</location>
    </subcellularLocation>
    <subcellularLocation>
        <location evidence="3">Membrane raft</location>
        <topology evidence="3">Multi-pass membrane protein</topology>
    </subcellularLocation>
</comment>
<accession>A0A4R6CS09</accession>
<dbReference type="GO" id="GO:0005886">
    <property type="term" value="C:plasma membrane"/>
    <property type="evidence" value="ECO:0007669"/>
    <property type="project" value="UniProtKB-SubCell"/>
</dbReference>
<name>A0A4R6CS09_9LACO</name>
<evidence type="ECO:0000256" key="2">
    <source>
        <dbReference type="ARBA" id="ARBA00004236"/>
    </source>
</evidence>
<dbReference type="Proteomes" id="UP000295195">
    <property type="component" value="Unassembled WGS sequence"/>
</dbReference>
<keyword evidence="11" id="KW-0902">Two-component regulatory system</keyword>
<evidence type="ECO:0000256" key="10">
    <source>
        <dbReference type="ARBA" id="ARBA00022840"/>
    </source>
</evidence>
<comment type="catalytic activity">
    <reaction evidence="1">
        <text>ATP + protein L-histidine = ADP + protein N-phospho-L-histidine.</text>
        <dbReference type="EC" id="2.7.13.3"/>
    </reaction>
</comment>
<reference evidence="14 15" key="1">
    <citation type="submission" date="2017-06" db="EMBL/GenBank/DDBJ databases">
        <authorList>
            <person name="Swanenburg J."/>
            <person name="Kort R."/>
        </authorList>
    </citation>
    <scope>NUCLEOTIDE SEQUENCE [LARGE SCALE GENOMIC DNA]</scope>
    <source>
        <strain evidence="14 15">RL05</strain>
    </source>
</reference>
<keyword evidence="13" id="KW-0812">Transmembrane</keyword>
<dbReference type="NCBIfam" id="TIGR00229">
    <property type="entry name" value="sensory_box"/>
    <property type="match status" value="1"/>
</dbReference>
<evidence type="ECO:0000256" key="11">
    <source>
        <dbReference type="ARBA" id="ARBA00023012"/>
    </source>
</evidence>
<dbReference type="EC" id="2.7.13.3" evidence="4"/>